<evidence type="ECO:0000313" key="2">
    <source>
        <dbReference type="Proteomes" id="UP001201163"/>
    </source>
</evidence>
<organism evidence="1 2">
    <name type="scientific">Lactarius akahatsu</name>
    <dbReference type="NCBI Taxonomy" id="416441"/>
    <lineage>
        <taxon>Eukaryota</taxon>
        <taxon>Fungi</taxon>
        <taxon>Dikarya</taxon>
        <taxon>Basidiomycota</taxon>
        <taxon>Agaricomycotina</taxon>
        <taxon>Agaricomycetes</taxon>
        <taxon>Russulales</taxon>
        <taxon>Russulaceae</taxon>
        <taxon>Lactarius</taxon>
    </lineage>
</organism>
<accession>A0AAD4LPP8</accession>
<dbReference type="Proteomes" id="UP001201163">
    <property type="component" value="Unassembled WGS sequence"/>
</dbReference>
<reference evidence="1" key="1">
    <citation type="submission" date="2022-01" db="EMBL/GenBank/DDBJ databases">
        <title>Comparative genomics reveals a dynamic genome evolution in the ectomycorrhizal milk-cap (Lactarius) mushrooms.</title>
        <authorList>
            <consortium name="DOE Joint Genome Institute"/>
            <person name="Lebreton A."/>
            <person name="Tang N."/>
            <person name="Kuo A."/>
            <person name="LaButti K."/>
            <person name="Drula E."/>
            <person name="Barry K."/>
            <person name="Clum A."/>
            <person name="Lipzen A."/>
            <person name="Mousain D."/>
            <person name="Ng V."/>
            <person name="Wang R."/>
            <person name="Wang X."/>
            <person name="Dai Y."/>
            <person name="Henrissat B."/>
            <person name="Grigoriev I.V."/>
            <person name="Guerin-Laguette A."/>
            <person name="Yu F."/>
            <person name="Martin F.M."/>
        </authorList>
    </citation>
    <scope>NUCLEOTIDE SEQUENCE</scope>
    <source>
        <strain evidence="1">QP</strain>
    </source>
</reference>
<dbReference type="EMBL" id="JAKELL010000002">
    <property type="protein sequence ID" value="KAH9000354.1"/>
    <property type="molecule type" value="Genomic_DNA"/>
</dbReference>
<protein>
    <submittedName>
        <fullName evidence="1">Uncharacterized protein</fullName>
    </submittedName>
</protein>
<comment type="caution">
    <text evidence="1">The sequence shown here is derived from an EMBL/GenBank/DDBJ whole genome shotgun (WGS) entry which is preliminary data.</text>
</comment>
<name>A0AAD4LPP8_9AGAM</name>
<gene>
    <name evidence="1" type="ORF">EDB92DRAFT_492359</name>
</gene>
<evidence type="ECO:0000313" key="1">
    <source>
        <dbReference type="EMBL" id="KAH9000354.1"/>
    </source>
</evidence>
<dbReference type="AlphaFoldDB" id="A0AAD4LPP8"/>
<sequence>MPFSTDTSWPQGLLDIFSVSRNENAPVESRYYGPYDRLLNYALIEGSFTLYLAPQSAHDEAAAREAVDFVVFLVVFNQEKKPVLFAEIKDDKWANNPSRRLEADTQMRHRFDLMIHNSAVPHLFGLSLLGTSLRVYRGDKATGVVTPTFVGRPHADRLLPPDFLEGQWNLDILSLDGLKKMQEIVAYIKTALANVVGQ</sequence>
<proteinExistence type="predicted"/>
<keyword evidence="2" id="KW-1185">Reference proteome</keyword>